<reference evidence="2" key="1">
    <citation type="journal article" date="2017" name="Cell">
        <title>Insights into land plant evolution garnered from the Marchantia polymorpha genome.</title>
        <authorList>
            <person name="Bowman J.L."/>
            <person name="Kohchi T."/>
            <person name="Yamato K.T."/>
            <person name="Jenkins J."/>
            <person name="Shu S."/>
            <person name="Ishizaki K."/>
            <person name="Yamaoka S."/>
            <person name="Nishihama R."/>
            <person name="Nakamura Y."/>
            <person name="Berger F."/>
            <person name="Adam C."/>
            <person name="Aki S.S."/>
            <person name="Althoff F."/>
            <person name="Araki T."/>
            <person name="Arteaga-Vazquez M.A."/>
            <person name="Balasubrmanian S."/>
            <person name="Barry K."/>
            <person name="Bauer D."/>
            <person name="Boehm C.R."/>
            <person name="Briginshaw L."/>
            <person name="Caballero-Perez J."/>
            <person name="Catarino B."/>
            <person name="Chen F."/>
            <person name="Chiyoda S."/>
            <person name="Chovatia M."/>
            <person name="Davies K.M."/>
            <person name="Delmans M."/>
            <person name="Demura T."/>
            <person name="Dierschke T."/>
            <person name="Dolan L."/>
            <person name="Dorantes-Acosta A.E."/>
            <person name="Eklund D.M."/>
            <person name="Florent S.N."/>
            <person name="Flores-Sandoval E."/>
            <person name="Fujiyama A."/>
            <person name="Fukuzawa H."/>
            <person name="Galik B."/>
            <person name="Grimanelli D."/>
            <person name="Grimwood J."/>
            <person name="Grossniklaus U."/>
            <person name="Hamada T."/>
            <person name="Haseloff J."/>
            <person name="Hetherington A.J."/>
            <person name="Higo A."/>
            <person name="Hirakawa Y."/>
            <person name="Hundley H.N."/>
            <person name="Ikeda Y."/>
            <person name="Inoue K."/>
            <person name="Inoue S.I."/>
            <person name="Ishida S."/>
            <person name="Jia Q."/>
            <person name="Kakita M."/>
            <person name="Kanazawa T."/>
            <person name="Kawai Y."/>
            <person name="Kawashima T."/>
            <person name="Kennedy M."/>
            <person name="Kinose K."/>
            <person name="Kinoshita T."/>
            <person name="Kohara Y."/>
            <person name="Koide E."/>
            <person name="Komatsu K."/>
            <person name="Kopischke S."/>
            <person name="Kubo M."/>
            <person name="Kyozuka J."/>
            <person name="Lagercrantz U."/>
            <person name="Lin S.S."/>
            <person name="Lindquist E."/>
            <person name="Lipzen A.M."/>
            <person name="Lu C.W."/>
            <person name="De Luna E."/>
            <person name="Martienssen R.A."/>
            <person name="Minamino N."/>
            <person name="Mizutani M."/>
            <person name="Mizutani M."/>
            <person name="Mochizuki N."/>
            <person name="Monte I."/>
            <person name="Mosher R."/>
            <person name="Nagasaki H."/>
            <person name="Nakagami H."/>
            <person name="Naramoto S."/>
            <person name="Nishitani K."/>
            <person name="Ohtani M."/>
            <person name="Okamoto T."/>
            <person name="Okumura M."/>
            <person name="Phillips J."/>
            <person name="Pollak B."/>
            <person name="Reinders A."/>
            <person name="Rovekamp M."/>
            <person name="Sano R."/>
            <person name="Sawa S."/>
            <person name="Schmid M.W."/>
            <person name="Shirakawa M."/>
            <person name="Solano R."/>
            <person name="Spunde A."/>
            <person name="Suetsugu N."/>
            <person name="Sugano S."/>
            <person name="Sugiyama A."/>
            <person name="Sun R."/>
            <person name="Suzuki Y."/>
            <person name="Takenaka M."/>
            <person name="Takezawa D."/>
            <person name="Tomogane H."/>
            <person name="Tsuzuki M."/>
            <person name="Ueda T."/>
            <person name="Umeda M."/>
            <person name="Ward J.M."/>
            <person name="Watanabe Y."/>
            <person name="Yazaki K."/>
            <person name="Yokoyama R."/>
            <person name="Yoshitake Y."/>
            <person name="Yotsui I."/>
            <person name="Zachgo S."/>
            <person name="Schmutz J."/>
        </authorList>
    </citation>
    <scope>NUCLEOTIDE SEQUENCE [LARGE SCALE GENOMIC DNA]</scope>
    <source>
        <strain evidence="2">Tak-1</strain>
    </source>
</reference>
<evidence type="ECO:0000313" key="1">
    <source>
        <dbReference type="EMBL" id="PTQ36963.1"/>
    </source>
</evidence>
<proteinExistence type="predicted"/>
<dbReference type="AlphaFoldDB" id="A0A2R6WSY2"/>
<dbReference type="EMBL" id="KZ772732">
    <property type="protein sequence ID" value="PTQ36963.1"/>
    <property type="molecule type" value="Genomic_DNA"/>
</dbReference>
<organism evidence="1 2">
    <name type="scientific">Marchantia polymorpha</name>
    <name type="common">Common liverwort</name>
    <name type="synonym">Marchantia aquatica</name>
    <dbReference type="NCBI Taxonomy" id="3197"/>
    <lineage>
        <taxon>Eukaryota</taxon>
        <taxon>Viridiplantae</taxon>
        <taxon>Streptophyta</taxon>
        <taxon>Embryophyta</taxon>
        <taxon>Marchantiophyta</taxon>
        <taxon>Marchantiopsida</taxon>
        <taxon>Marchantiidae</taxon>
        <taxon>Marchantiales</taxon>
        <taxon>Marchantiaceae</taxon>
        <taxon>Marchantia</taxon>
    </lineage>
</organism>
<dbReference type="PANTHER" id="PTHR37067">
    <property type="entry name" value="PX DOMAIN-CONTAINING PROTEIN"/>
    <property type="match status" value="1"/>
</dbReference>
<accession>A0A2R6WSY2</accession>
<dbReference type="Proteomes" id="UP000244005">
    <property type="component" value="Unassembled WGS sequence"/>
</dbReference>
<protein>
    <submittedName>
        <fullName evidence="1">Uncharacterized protein</fullName>
    </submittedName>
</protein>
<keyword evidence="2" id="KW-1185">Reference proteome</keyword>
<dbReference type="PANTHER" id="PTHR37067:SF3">
    <property type="entry name" value="PX DOMAIN-CONTAINING PROTEIN"/>
    <property type="match status" value="1"/>
</dbReference>
<gene>
    <name evidence="1" type="ORF">MARPO_0060s0050</name>
</gene>
<dbReference type="Gramene" id="Mp6g08710.1">
    <property type="protein sequence ID" value="Mp6g08710.1.cds1"/>
    <property type="gene ID" value="Mp6g08710"/>
</dbReference>
<sequence length="146" mass="16162">MDTKSDVVTWQINSSIVETIIGETRGSFQCRYHDDDTDPVNVIRKAAAKKQKEKENAMKMFVKKPADETAVYTVAINNITCFCLALDHVSSCMSFSQTAHAIQHAKDCTKSAKLTGINDHIAGQYVRVMVATSLQEICTMVSDDLV</sequence>
<name>A0A2R6WSY2_MARPO</name>
<dbReference type="OrthoDB" id="121814at2759"/>
<evidence type="ECO:0000313" key="2">
    <source>
        <dbReference type="Proteomes" id="UP000244005"/>
    </source>
</evidence>